<evidence type="ECO:0000313" key="2">
    <source>
        <dbReference type="Proteomes" id="UP000623467"/>
    </source>
</evidence>
<reference evidence="1" key="1">
    <citation type="submission" date="2020-05" db="EMBL/GenBank/DDBJ databases">
        <title>Mycena genomes resolve the evolution of fungal bioluminescence.</title>
        <authorList>
            <person name="Tsai I.J."/>
        </authorList>
    </citation>
    <scope>NUCLEOTIDE SEQUENCE</scope>
    <source>
        <strain evidence="1">160909Yilan</strain>
    </source>
</reference>
<protein>
    <submittedName>
        <fullName evidence="1">Uncharacterized protein</fullName>
    </submittedName>
</protein>
<accession>A0A8H6ZDR1</accession>
<proteinExistence type="predicted"/>
<dbReference type="EMBL" id="JACAZH010000001">
    <property type="protein sequence ID" value="KAF7377160.1"/>
    <property type="molecule type" value="Genomic_DNA"/>
</dbReference>
<keyword evidence="2" id="KW-1185">Reference proteome</keyword>
<comment type="caution">
    <text evidence="1">The sequence shown here is derived from an EMBL/GenBank/DDBJ whole genome shotgun (WGS) entry which is preliminary data.</text>
</comment>
<dbReference type="AlphaFoldDB" id="A0A8H6ZDR1"/>
<dbReference type="Proteomes" id="UP000623467">
    <property type="component" value="Unassembled WGS sequence"/>
</dbReference>
<sequence>MAISRPRVRSIGAEVKTHHWLVTGILRRFDKSLFIAPENIGAVSLKQGRLPSRCCILSHPAPPLMSVPFAPIALVLLAII</sequence>
<gene>
    <name evidence="1" type="ORF">MSAN_00135200</name>
</gene>
<organism evidence="1 2">
    <name type="scientific">Mycena sanguinolenta</name>
    <dbReference type="NCBI Taxonomy" id="230812"/>
    <lineage>
        <taxon>Eukaryota</taxon>
        <taxon>Fungi</taxon>
        <taxon>Dikarya</taxon>
        <taxon>Basidiomycota</taxon>
        <taxon>Agaricomycotina</taxon>
        <taxon>Agaricomycetes</taxon>
        <taxon>Agaricomycetidae</taxon>
        <taxon>Agaricales</taxon>
        <taxon>Marasmiineae</taxon>
        <taxon>Mycenaceae</taxon>
        <taxon>Mycena</taxon>
    </lineage>
</organism>
<name>A0A8H6ZDR1_9AGAR</name>
<evidence type="ECO:0000313" key="1">
    <source>
        <dbReference type="EMBL" id="KAF7377160.1"/>
    </source>
</evidence>